<protein>
    <recommendedName>
        <fullName evidence="5">Type II secretion system protein N</fullName>
    </recommendedName>
</protein>
<evidence type="ECO:0000256" key="1">
    <source>
        <dbReference type="SAM" id="MobiDB-lite"/>
    </source>
</evidence>
<keyword evidence="4" id="KW-1185">Reference proteome</keyword>
<feature type="compositionally biased region" description="Pro residues" evidence="1">
    <location>
        <begin position="8"/>
        <end position="20"/>
    </location>
</feature>
<evidence type="ECO:0000313" key="3">
    <source>
        <dbReference type="EMBL" id="MFC6660189.1"/>
    </source>
</evidence>
<reference evidence="4" key="1">
    <citation type="journal article" date="2019" name="Int. J. Syst. Evol. Microbiol.">
        <title>The Global Catalogue of Microorganisms (GCM) 10K type strain sequencing project: providing services to taxonomists for standard genome sequencing and annotation.</title>
        <authorList>
            <consortium name="The Broad Institute Genomics Platform"/>
            <consortium name="The Broad Institute Genome Sequencing Center for Infectious Disease"/>
            <person name="Wu L."/>
            <person name="Ma J."/>
        </authorList>
    </citation>
    <scope>NUCLEOTIDE SEQUENCE [LARGE SCALE GENOMIC DNA]</scope>
    <source>
        <strain evidence="4">CCUG 63830</strain>
    </source>
</reference>
<keyword evidence="2" id="KW-1133">Transmembrane helix</keyword>
<feature type="transmembrane region" description="Helical" evidence="2">
    <location>
        <begin position="26"/>
        <end position="48"/>
    </location>
</feature>
<dbReference type="RefSeq" id="WP_380055085.1">
    <property type="nucleotide sequence ID" value="NZ_JBHSWB010000001.1"/>
</dbReference>
<accession>A0ABW1ZH32</accession>
<keyword evidence="2" id="KW-0472">Membrane</keyword>
<dbReference type="Proteomes" id="UP001596317">
    <property type="component" value="Unassembled WGS sequence"/>
</dbReference>
<evidence type="ECO:0008006" key="5">
    <source>
        <dbReference type="Google" id="ProtNLM"/>
    </source>
</evidence>
<name>A0ABW1ZH32_9DEIO</name>
<gene>
    <name evidence="3" type="ORF">ACFP90_07325</name>
</gene>
<proteinExistence type="predicted"/>
<feature type="region of interest" description="Disordered" evidence="1">
    <location>
        <begin position="1"/>
        <end position="21"/>
    </location>
</feature>
<evidence type="ECO:0000313" key="4">
    <source>
        <dbReference type="Proteomes" id="UP001596317"/>
    </source>
</evidence>
<keyword evidence="2" id="KW-0812">Transmembrane</keyword>
<sequence>MTDELPPGAAPAPEPQPLPPPRRRRIWPWVLGLLGAALLVLALLPTLLGRLGAQAGLSAERVGGPLWAPTLDGARLQLPGVQAQAGRVEAQVAGVNPLTKTLRLNVRVADVAVALRLKDLVGGAGRQTPPGWRVVLNRLDVQRTRLTVDGSGVNVPDGQFTLSQDRGRLQVRGATRDGDLNAAVTLGEGRGGNTATIDLDADARVLNHYWPGVTAGRIAGRYVLGAARCAATCA</sequence>
<comment type="caution">
    <text evidence="3">The sequence shown here is derived from an EMBL/GenBank/DDBJ whole genome shotgun (WGS) entry which is preliminary data.</text>
</comment>
<organism evidence="3 4">
    <name type="scientific">Deinococcus multiflagellatus</name>
    <dbReference type="NCBI Taxonomy" id="1656887"/>
    <lineage>
        <taxon>Bacteria</taxon>
        <taxon>Thermotogati</taxon>
        <taxon>Deinococcota</taxon>
        <taxon>Deinococci</taxon>
        <taxon>Deinococcales</taxon>
        <taxon>Deinococcaceae</taxon>
        <taxon>Deinococcus</taxon>
    </lineage>
</organism>
<evidence type="ECO:0000256" key="2">
    <source>
        <dbReference type="SAM" id="Phobius"/>
    </source>
</evidence>
<dbReference type="EMBL" id="JBHSWB010000001">
    <property type="protein sequence ID" value="MFC6660189.1"/>
    <property type="molecule type" value="Genomic_DNA"/>
</dbReference>